<reference evidence="2" key="1">
    <citation type="submission" date="2021-01" db="EMBL/GenBank/DDBJ databases">
        <title>Caligus Genome Assembly.</title>
        <authorList>
            <person name="Gallardo-Escarate C."/>
        </authorList>
    </citation>
    <scope>NUCLEOTIDE SEQUENCE [LARGE SCALE GENOMIC DNA]</scope>
</reference>
<dbReference type="EMBL" id="CP045901">
    <property type="protein sequence ID" value="QQP37545.1"/>
    <property type="molecule type" value="Genomic_DNA"/>
</dbReference>
<sequence>MELGGDLSDEISMEHDMVVYYGKRSTPRDGMSKFVVEAFASKSEGLKTSVIGSPEYVLCNKESEKAAPSPLIRTKFPWSSTTQSTYTKSYIRNFLETVFYPTSPNTTSRPPLPLKESL</sequence>
<evidence type="ECO:0000313" key="1">
    <source>
        <dbReference type="EMBL" id="QQP37545.1"/>
    </source>
</evidence>
<dbReference type="AlphaFoldDB" id="A0A7T8GTY9"/>
<organism evidence="1 2">
    <name type="scientific">Caligus rogercresseyi</name>
    <name type="common">Sea louse</name>
    <dbReference type="NCBI Taxonomy" id="217165"/>
    <lineage>
        <taxon>Eukaryota</taxon>
        <taxon>Metazoa</taxon>
        <taxon>Ecdysozoa</taxon>
        <taxon>Arthropoda</taxon>
        <taxon>Crustacea</taxon>
        <taxon>Multicrustacea</taxon>
        <taxon>Hexanauplia</taxon>
        <taxon>Copepoda</taxon>
        <taxon>Siphonostomatoida</taxon>
        <taxon>Caligidae</taxon>
        <taxon>Caligus</taxon>
    </lineage>
</organism>
<evidence type="ECO:0000313" key="2">
    <source>
        <dbReference type="Proteomes" id="UP000595437"/>
    </source>
</evidence>
<dbReference type="Proteomes" id="UP000595437">
    <property type="component" value="Chromosome 12"/>
</dbReference>
<protein>
    <submittedName>
        <fullName evidence="1">Uncharacterized protein</fullName>
    </submittedName>
</protein>
<accession>A0A7T8GTY9</accession>
<gene>
    <name evidence="1" type="ORF">FKW44_017837</name>
</gene>
<name>A0A7T8GTY9_CALRO</name>
<keyword evidence="2" id="KW-1185">Reference proteome</keyword>
<proteinExistence type="predicted"/>